<comment type="caution">
    <text evidence="3">The sequence shown here is derived from an EMBL/GenBank/DDBJ whole genome shotgun (WGS) entry which is preliminary data.</text>
</comment>
<proteinExistence type="inferred from homology"/>
<reference evidence="4" key="1">
    <citation type="submission" date="2015-02" db="EMBL/GenBank/DDBJ databases">
        <title>Draft Genome of Frankia sp. CpI1-S.</title>
        <authorList>
            <person name="Oshone R.T."/>
            <person name="Ngom M."/>
            <person name="Ghodhbane-Gtari F."/>
            <person name="Gtari M."/>
            <person name="Morris K."/>
            <person name="Thomas K."/>
            <person name="Sen A."/>
            <person name="Tisa L.S."/>
        </authorList>
    </citation>
    <scope>NUCLEOTIDE SEQUENCE [LARGE SCALE GENOMIC DNA]</scope>
    <source>
        <strain evidence="4">CpI1-S</strain>
    </source>
</reference>
<dbReference type="InterPro" id="IPR001753">
    <property type="entry name" value="Enoyl-CoA_hydra/iso"/>
</dbReference>
<keyword evidence="4" id="KW-1185">Reference proteome</keyword>
<evidence type="ECO:0000256" key="2">
    <source>
        <dbReference type="SAM" id="MobiDB-lite"/>
    </source>
</evidence>
<evidence type="ECO:0000313" key="4">
    <source>
        <dbReference type="Proteomes" id="UP000032545"/>
    </source>
</evidence>
<dbReference type="GO" id="GO:0003824">
    <property type="term" value="F:catalytic activity"/>
    <property type="evidence" value="ECO:0007669"/>
    <property type="project" value="UniProtKB-ARBA"/>
</dbReference>
<dbReference type="InterPro" id="IPR014748">
    <property type="entry name" value="Enoyl-CoA_hydra_C"/>
</dbReference>
<dbReference type="PANTHER" id="PTHR43802:SF1">
    <property type="entry name" value="IP11341P-RELATED"/>
    <property type="match status" value="1"/>
</dbReference>
<dbReference type="InterPro" id="IPR029045">
    <property type="entry name" value="ClpP/crotonase-like_dom_sf"/>
</dbReference>
<dbReference type="Gene3D" id="1.10.12.10">
    <property type="entry name" value="Lyase 2-enoyl-coa Hydratase, Chain A, domain 2"/>
    <property type="match status" value="1"/>
</dbReference>
<feature type="region of interest" description="Disordered" evidence="2">
    <location>
        <begin position="309"/>
        <end position="329"/>
    </location>
</feature>
<sequence>MTTESTTTAGETTAGETAAGETAAGEAAADKAAAGEAAADRSVVAEGPVLLDVGGDGVGVVTLNRPERRNGWNPEMENRYFDVLAQADRDPAIRVLIVTGAGTTFCPGVDTGRLGQIAGKPMDTTGRRSPVRAWSVRKPMIAAVNGACAGMGLVQALLCDVRFAARGARFTTAFARRGLAGEFGITWLLPRLIGQERAADLLLSSRVFDADEARELGVVTRVVEPAQLLPAARAYAADIAANCSPVSLALIRHQLRTDSTGELDAALGRTYRAMAAAAVGPDFREGIDSFLAKRPASFPPLADDLDPAAITGAPLPELDFDPSGAVSRS</sequence>
<dbReference type="Proteomes" id="UP000032545">
    <property type="component" value="Unassembled WGS sequence"/>
</dbReference>
<name>A0A0D8BGX2_9ACTN</name>
<gene>
    <name evidence="3" type="ORF">FF36_02234</name>
</gene>
<dbReference type="CDD" id="cd06558">
    <property type="entry name" value="crotonase-like"/>
    <property type="match status" value="1"/>
</dbReference>
<reference evidence="3 4" key="2">
    <citation type="journal article" date="2016" name="Genome Announc.">
        <title>Permanent Draft Genome Sequences for Two Variants of Frankia sp. Strain CpI1, the First Frankia Strain Isolated from Root Nodules of Comptonia peregrina.</title>
        <authorList>
            <person name="Oshone R."/>
            <person name="Hurst S.G.IV."/>
            <person name="Abebe-Akele F."/>
            <person name="Simpson S."/>
            <person name="Morris K."/>
            <person name="Thomas W.K."/>
            <person name="Tisa L.S."/>
        </authorList>
    </citation>
    <scope>NUCLEOTIDE SEQUENCE [LARGE SCALE GENOMIC DNA]</scope>
    <source>
        <strain evidence="4">CpI1-S</strain>
    </source>
</reference>
<dbReference type="SUPFAM" id="SSF52096">
    <property type="entry name" value="ClpP/crotonase"/>
    <property type="match status" value="1"/>
</dbReference>
<evidence type="ECO:0000313" key="3">
    <source>
        <dbReference type="EMBL" id="KJE23528.1"/>
    </source>
</evidence>
<protein>
    <submittedName>
        <fullName evidence="3">Enoyl-CoA hydratase</fullName>
    </submittedName>
</protein>
<dbReference type="AlphaFoldDB" id="A0A0D8BGX2"/>
<dbReference type="PATRIC" id="fig|1502723.3.peg.1202"/>
<dbReference type="Pfam" id="PF00378">
    <property type="entry name" value="ECH_1"/>
    <property type="match status" value="1"/>
</dbReference>
<comment type="similarity">
    <text evidence="1">Belongs to the enoyl-CoA hydratase/isomerase family.</text>
</comment>
<dbReference type="PANTHER" id="PTHR43802">
    <property type="entry name" value="ENOYL-COA HYDRATASE"/>
    <property type="match status" value="1"/>
</dbReference>
<dbReference type="RefSeq" id="WP_063870379.1">
    <property type="nucleotide sequence ID" value="NZ_JYFN01000013.1"/>
</dbReference>
<dbReference type="EMBL" id="JYFN01000013">
    <property type="protein sequence ID" value="KJE23528.1"/>
    <property type="molecule type" value="Genomic_DNA"/>
</dbReference>
<evidence type="ECO:0000256" key="1">
    <source>
        <dbReference type="ARBA" id="ARBA00005254"/>
    </source>
</evidence>
<dbReference type="Gene3D" id="3.90.226.10">
    <property type="entry name" value="2-enoyl-CoA Hydratase, Chain A, domain 1"/>
    <property type="match status" value="1"/>
</dbReference>
<feature type="region of interest" description="Disordered" evidence="2">
    <location>
        <begin position="1"/>
        <end position="28"/>
    </location>
</feature>
<accession>A0A0D8BGX2</accession>
<organism evidence="3 4">
    <name type="scientific">Frankia torreyi</name>
    <dbReference type="NCBI Taxonomy" id="1856"/>
    <lineage>
        <taxon>Bacteria</taxon>
        <taxon>Bacillati</taxon>
        <taxon>Actinomycetota</taxon>
        <taxon>Actinomycetes</taxon>
        <taxon>Frankiales</taxon>
        <taxon>Frankiaceae</taxon>
        <taxon>Frankia</taxon>
    </lineage>
</organism>